<dbReference type="EMBL" id="LGRB01000003">
    <property type="protein sequence ID" value="OCT54702.1"/>
    <property type="molecule type" value="Genomic_DNA"/>
</dbReference>
<protein>
    <submittedName>
        <fullName evidence="2">Uncharacterized protein</fullName>
    </submittedName>
</protein>
<keyword evidence="1" id="KW-0732">Signal</keyword>
<name>A0A1C1D1R7_9EURO</name>
<evidence type="ECO:0000313" key="3">
    <source>
        <dbReference type="Proteomes" id="UP000094526"/>
    </source>
</evidence>
<evidence type="ECO:0000313" key="2">
    <source>
        <dbReference type="EMBL" id="OCT54702.1"/>
    </source>
</evidence>
<keyword evidence="3" id="KW-1185">Reference proteome</keyword>
<organism evidence="2 3">
    <name type="scientific">Cladophialophora carrionii</name>
    <dbReference type="NCBI Taxonomy" id="86049"/>
    <lineage>
        <taxon>Eukaryota</taxon>
        <taxon>Fungi</taxon>
        <taxon>Dikarya</taxon>
        <taxon>Ascomycota</taxon>
        <taxon>Pezizomycotina</taxon>
        <taxon>Eurotiomycetes</taxon>
        <taxon>Chaetothyriomycetidae</taxon>
        <taxon>Chaetothyriales</taxon>
        <taxon>Herpotrichiellaceae</taxon>
        <taxon>Cladophialophora</taxon>
    </lineage>
</organism>
<dbReference type="VEuPathDB" id="FungiDB:CLCR_11454"/>
<feature type="signal peptide" evidence="1">
    <location>
        <begin position="1"/>
        <end position="17"/>
    </location>
</feature>
<reference evidence="3" key="1">
    <citation type="submission" date="2015-07" db="EMBL/GenBank/DDBJ databases">
        <authorList>
            <person name="Teixeira M.M."/>
            <person name="Souza R.C."/>
            <person name="Almeida L.G."/>
            <person name="Vicente V.A."/>
            <person name="de Hoog S."/>
            <person name="Bocca A.L."/>
            <person name="de Almeida S.R."/>
            <person name="Vasconcelos A.T."/>
            <person name="Felipe M.S."/>
        </authorList>
    </citation>
    <scope>NUCLEOTIDE SEQUENCE [LARGE SCALE GENOMIC DNA]</scope>
    <source>
        <strain evidence="3">KSF</strain>
    </source>
</reference>
<proteinExistence type="predicted"/>
<comment type="caution">
    <text evidence="2">The sequence shown here is derived from an EMBL/GenBank/DDBJ whole genome shotgun (WGS) entry which is preliminary data.</text>
</comment>
<gene>
    <name evidence="2" type="ORF">CLCR_11454</name>
</gene>
<evidence type="ECO:0000256" key="1">
    <source>
        <dbReference type="SAM" id="SignalP"/>
    </source>
</evidence>
<feature type="chain" id="PRO_5008651257" evidence="1">
    <location>
        <begin position="18"/>
        <end position="135"/>
    </location>
</feature>
<dbReference type="Proteomes" id="UP000094526">
    <property type="component" value="Unassembled WGS sequence"/>
</dbReference>
<sequence>MKYSIFLIILASSAGLALPTILGIPQDGSDGCGAQCQAIKGGFGRGISSPTCAGLTGDYCANNCECSGGGVMTCKNNNELKILSSNTKCSDDAVTNTCIQGLKNQWECWCQNLFVPGWGPGENAGETCGALFGRI</sequence>
<dbReference type="AlphaFoldDB" id="A0A1C1D1R7"/>
<dbReference type="OrthoDB" id="4146045at2759"/>
<accession>A0A1C1D1R7</accession>